<dbReference type="OrthoDB" id="9795573at2"/>
<comment type="caution">
    <text evidence="6">The sequence shown here is derived from an EMBL/GenBank/DDBJ whole genome shotgun (WGS) entry which is preliminary data.</text>
</comment>
<accession>A0A364JSQ3</accession>
<feature type="domain" description="Tyr recombinase" evidence="5">
    <location>
        <begin position="160"/>
        <end position="332"/>
    </location>
</feature>
<dbReference type="InterPro" id="IPR002104">
    <property type="entry name" value="Integrase_catalytic"/>
</dbReference>
<keyword evidence="7" id="KW-1185">Reference proteome</keyword>
<dbReference type="PROSITE" id="PS51898">
    <property type="entry name" value="TYR_RECOMBINASE"/>
    <property type="match status" value="1"/>
</dbReference>
<dbReference type="AlphaFoldDB" id="A0A364JSQ3"/>
<evidence type="ECO:0000259" key="5">
    <source>
        <dbReference type="PROSITE" id="PS51898"/>
    </source>
</evidence>
<reference evidence="6 7" key="1">
    <citation type="submission" date="2018-06" db="EMBL/GenBank/DDBJ databases">
        <title>Genomic Encyclopedia of Type Strains, Phase IV (KMG-IV): sequencing the most valuable type-strain genomes for metagenomic binning, comparative biology and taxonomic classification.</title>
        <authorList>
            <person name="Goeker M."/>
        </authorList>
    </citation>
    <scope>NUCLEOTIDE SEQUENCE [LARGE SCALE GENOMIC DNA]</scope>
    <source>
        <strain evidence="6 7">DSM 26720</strain>
    </source>
</reference>
<dbReference type="GO" id="GO:0006310">
    <property type="term" value="P:DNA recombination"/>
    <property type="evidence" value="ECO:0007669"/>
    <property type="project" value="UniProtKB-KW"/>
</dbReference>
<evidence type="ECO:0000313" key="7">
    <source>
        <dbReference type="Proteomes" id="UP000249453"/>
    </source>
</evidence>
<dbReference type="GO" id="GO:0015074">
    <property type="term" value="P:DNA integration"/>
    <property type="evidence" value="ECO:0007669"/>
    <property type="project" value="UniProtKB-KW"/>
</dbReference>
<dbReference type="RefSeq" id="WP_111576052.1">
    <property type="nucleotide sequence ID" value="NZ_JBHEEY010000025.1"/>
</dbReference>
<evidence type="ECO:0000313" key="6">
    <source>
        <dbReference type="EMBL" id="RAK26323.1"/>
    </source>
</evidence>
<sequence length="338" mass="38310">MSDDKKYSIGRHRGQFCLVYYDHEGKRRRITLNTNDAREAELIAPSYFAQLTRPRGDTVADLWAAYCADKSGRAVVGTMKYTWRALERRFGHLDPSEITIADCRAHIAERREPSELRPHGIHDGTIHTELGHLRMVLLWAEKNNLIHKAPYIERPSKPRPKESHLTREQAKLLIDSATTPHVRLFIVLALGTGARTRALLDLTWDRCDFVREQIDLRNPNISNPHKGRAIVPMNRMVKEALLTAQPQALSKWVIEWAGGPVQSIKRGFAATVKRANVGHVTPHLLRHSAAIHMAEARVSMEEIAQYLGHNDANVTRKVYARYSPDFLKDAASVLDYGG</sequence>
<dbReference type="InterPro" id="IPR010998">
    <property type="entry name" value="Integrase_recombinase_N"/>
</dbReference>
<keyword evidence="3" id="KW-0238">DNA-binding</keyword>
<dbReference type="InterPro" id="IPR050090">
    <property type="entry name" value="Tyrosine_recombinase_XerCD"/>
</dbReference>
<evidence type="ECO:0000256" key="1">
    <source>
        <dbReference type="ARBA" id="ARBA00008857"/>
    </source>
</evidence>
<proteinExistence type="inferred from homology"/>
<dbReference type="Pfam" id="PF00589">
    <property type="entry name" value="Phage_integrase"/>
    <property type="match status" value="1"/>
</dbReference>
<protein>
    <submittedName>
        <fullName evidence="6">Site-specific recombinase XerD</fullName>
    </submittedName>
</protein>
<evidence type="ECO:0000256" key="3">
    <source>
        <dbReference type="ARBA" id="ARBA00023125"/>
    </source>
</evidence>
<dbReference type="GO" id="GO:0003677">
    <property type="term" value="F:DNA binding"/>
    <property type="evidence" value="ECO:0007669"/>
    <property type="project" value="UniProtKB-KW"/>
</dbReference>
<dbReference type="PANTHER" id="PTHR30349">
    <property type="entry name" value="PHAGE INTEGRASE-RELATED"/>
    <property type="match status" value="1"/>
</dbReference>
<dbReference type="InterPro" id="IPR011010">
    <property type="entry name" value="DNA_brk_join_enz"/>
</dbReference>
<keyword evidence="4" id="KW-0233">DNA recombination</keyword>
<evidence type="ECO:0000256" key="2">
    <source>
        <dbReference type="ARBA" id="ARBA00022908"/>
    </source>
</evidence>
<organism evidence="6 7">
    <name type="scientific">Falsochrobactrum ovis</name>
    <dbReference type="NCBI Taxonomy" id="1293442"/>
    <lineage>
        <taxon>Bacteria</taxon>
        <taxon>Pseudomonadati</taxon>
        <taxon>Pseudomonadota</taxon>
        <taxon>Alphaproteobacteria</taxon>
        <taxon>Hyphomicrobiales</taxon>
        <taxon>Brucellaceae</taxon>
        <taxon>Falsochrobactrum</taxon>
    </lineage>
</organism>
<comment type="similarity">
    <text evidence="1">Belongs to the 'phage' integrase family.</text>
</comment>
<dbReference type="EMBL" id="QLMK01000014">
    <property type="protein sequence ID" value="RAK26323.1"/>
    <property type="molecule type" value="Genomic_DNA"/>
</dbReference>
<dbReference type="Proteomes" id="UP000249453">
    <property type="component" value="Unassembled WGS sequence"/>
</dbReference>
<dbReference type="InterPro" id="IPR013762">
    <property type="entry name" value="Integrase-like_cat_sf"/>
</dbReference>
<gene>
    <name evidence="6" type="ORF">C7374_1148</name>
</gene>
<evidence type="ECO:0000256" key="4">
    <source>
        <dbReference type="ARBA" id="ARBA00023172"/>
    </source>
</evidence>
<name>A0A364JSQ3_9HYPH</name>
<dbReference type="Gene3D" id="1.10.150.130">
    <property type="match status" value="1"/>
</dbReference>
<dbReference type="CDD" id="cd00796">
    <property type="entry name" value="INT_Rci_Hp1_C"/>
    <property type="match status" value="1"/>
</dbReference>
<dbReference type="Gene3D" id="1.10.443.10">
    <property type="entry name" value="Intergrase catalytic core"/>
    <property type="match status" value="1"/>
</dbReference>
<keyword evidence="2" id="KW-0229">DNA integration</keyword>
<dbReference type="SUPFAM" id="SSF56349">
    <property type="entry name" value="DNA breaking-rejoining enzymes"/>
    <property type="match status" value="1"/>
</dbReference>
<dbReference type="PANTHER" id="PTHR30349:SF64">
    <property type="entry name" value="PROPHAGE INTEGRASE INTD-RELATED"/>
    <property type="match status" value="1"/>
</dbReference>